<gene>
    <name evidence="3" type="ORF">TCM_002323</name>
</gene>
<sequence>MTKILLLNLQNYNLVHIKQFFLLIFSFSFSLFSCSFLFYSFSKWHSTSEMMLVAAATVGIAEETTISCSNMVRQDSNGDPTRSGTQRPDLAAGSTGSGAS</sequence>
<dbReference type="HOGENOM" id="CLU_2311241_0_0_1"/>
<dbReference type="EMBL" id="CM001879">
    <property type="protein sequence ID" value="EOX93447.1"/>
    <property type="molecule type" value="Genomic_DNA"/>
</dbReference>
<evidence type="ECO:0000313" key="4">
    <source>
        <dbReference type="Proteomes" id="UP000026915"/>
    </source>
</evidence>
<accession>A0A061DLY5</accession>
<name>A0A061DLY5_THECC</name>
<feature type="transmembrane region" description="Helical" evidence="2">
    <location>
        <begin position="20"/>
        <end position="41"/>
    </location>
</feature>
<dbReference type="Gramene" id="EOX93447">
    <property type="protein sequence ID" value="EOX93447"/>
    <property type="gene ID" value="TCM_002323"/>
</dbReference>
<dbReference type="Proteomes" id="UP000026915">
    <property type="component" value="Chromosome 1"/>
</dbReference>
<keyword evidence="2" id="KW-0472">Membrane</keyword>
<evidence type="ECO:0000313" key="3">
    <source>
        <dbReference type="EMBL" id="EOX93447.1"/>
    </source>
</evidence>
<feature type="compositionally biased region" description="Polar residues" evidence="1">
    <location>
        <begin position="70"/>
        <end position="86"/>
    </location>
</feature>
<keyword evidence="4" id="KW-1185">Reference proteome</keyword>
<feature type="region of interest" description="Disordered" evidence="1">
    <location>
        <begin position="70"/>
        <end position="100"/>
    </location>
</feature>
<evidence type="ECO:0000256" key="1">
    <source>
        <dbReference type="SAM" id="MobiDB-lite"/>
    </source>
</evidence>
<dbReference type="PROSITE" id="PS51257">
    <property type="entry name" value="PROKAR_LIPOPROTEIN"/>
    <property type="match status" value="1"/>
</dbReference>
<evidence type="ECO:0000256" key="2">
    <source>
        <dbReference type="SAM" id="Phobius"/>
    </source>
</evidence>
<protein>
    <submittedName>
        <fullName evidence="3">Uncharacterized protein</fullName>
    </submittedName>
</protein>
<proteinExistence type="predicted"/>
<reference evidence="3 4" key="1">
    <citation type="journal article" date="2013" name="Genome Biol.">
        <title>The genome sequence of the most widely cultivated cacao type and its use to identify candidate genes regulating pod color.</title>
        <authorList>
            <person name="Motamayor J.C."/>
            <person name="Mockaitis K."/>
            <person name="Schmutz J."/>
            <person name="Haiminen N."/>
            <person name="Iii D.L."/>
            <person name="Cornejo O."/>
            <person name="Findley S.D."/>
            <person name="Zheng P."/>
            <person name="Utro F."/>
            <person name="Royaert S."/>
            <person name="Saski C."/>
            <person name="Jenkins J."/>
            <person name="Podicheti R."/>
            <person name="Zhao M."/>
            <person name="Scheffler B.E."/>
            <person name="Stack J.C."/>
            <person name="Feltus F.A."/>
            <person name="Mustiga G.M."/>
            <person name="Amores F."/>
            <person name="Phillips W."/>
            <person name="Marelli J.P."/>
            <person name="May G.D."/>
            <person name="Shapiro H."/>
            <person name="Ma J."/>
            <person name="Bustamante C.D."/>
            <person name="Schnell R.J."/>
            <person name="Main D."/>
            <person name="Gilbert D."/>
            <person name="Parida L."/>
            <person name="Kuhn D.N."/>
        </authorList>
    </citation>
    <scope>NUCLEOTIDE SEQUENCE [LARGE SCALE GENOMIC DNA]</scope>
    <source>
        <strain evidence="4">cv. Matina 1-6</strain>
    </source>
</reference>
<keyword evidence="2" id="KW-1133">Transmembrane helix</keyword>
<organism evidence="3 4">
    <name type="scientific">Theobroma cacao</name>
    <name type="common">Cacao</name>
    <name type="synonym">Cocoa</name>
    <dbReference type="NCBI Taxonomy" id="3641"/>
    <lineage>
        <taxon>Eukaryota</taxon>
        <taxon>Viridiplantae</taxon>
        <taxon>Streptophyta</taxon>
        <taxon>Embryophyta</taxon>
        <taxon>Tracheophyta</taxon>
        <taxon>Spermatophyta</taxon>
        <taxon>Magnoliopsida</taxon>
        <taxon>eudicotyledons</taxon>
        <taxon>Gunneridae</taxon>
        <taxon>Pentapetalae</taxon>
        <taxon>rosids</taxon>
        <taxon>malvids</taxon>
        <taxon>Malvales</taxon>
        <taxon>Malvaceae</taxon>
        <taxon>Byttnerioideae</taxon>
        <taxon>Theobroma</taxon>
    </lineage>
</organism>
<keyword evidence="2" id="KW-0812">Transmembrane</keyword>
<dbReference type="InParanoid" id="A0A061DLY5"/>
<dbReference type="AlphaFoldDB" id="A0A061DLY5"/>